<keyword evidence="2" id="KW-1003">Cell membrane</keyword>
<dbReference type="EMBL" id="BAABHW010000001">
    <property type="protein sequence ID" value="GAA5068166.1"/>
    <property type="molecule type" value="Genomic_DNA"/>
</dbReference>
<keyword evidence="1" id="KW-0813">Transport</keyword>
<comment type="caution">
    <text evidence="10">The sequence shown here is derived from an EMBL/GenBank/DDBJ whole genome shotgun (WGS) entry which is preliminary data.</text>
</comment>
<name>A0ABP9L256_9RHOB</name>
<dbReference type="CDD" id="cd03256">
    <property type="entry name" value="ABC_PhnC_transporter"/>
    <property type="match status" value="1"/>
</dbReference>
<dbReference type="InterPro" id="IPR003593">
    <property type="entry name" value="AAA+_ATPase"/>
</dbReference>
<protein>
    <submittedName>
        <fullName evidence="10">Phosphonate ABC transporter ATP-binding protein</fullName>
    </submittedName>
</protein>
<evidence type="ECO:0000256" key="5">
    <source>
        <dbReference type="ARBA" id="ARBA00022840"/>
    </source>
</evidence>
<keyword evidence="4" id="KW-0547">Nucleotide-binding</keyword>
<evidence type="ECO:0000313" key="11">
    <source>
        <dbReference type="Proteomes" id="UP001499910"/>
    </source>
</evidence>
<feature type="domain" description="ABC transporter" evidence="9">
    <location>
        <begin position="2"/>
        <end position="246"/>
    </location>
</feature>
<keyword evidence="3" id="KW-0997">Cell inner membrane</keyword>
<dbReference type="GO" id="GO:0005524">
    <property type="term" value="F:ATP binding"/>
    <property type="evidence" value="ECO:0007669"/>
    <property type="project" value="UniProtKB-KW"/>
</dbReference>
<gene>
    <name evidence="10" type="primary">phnC_2</name>
    <name evidence="10" type="ORF">GCM10023209_08460</name>
</gene>
<proteinExistence type="predicted"/>
<dbReference type="SMART" id="SM00382">
    <property type="entry name" value="AAA"/>
    <property type="match status" value="1"/>
</dbReference>
<dbReference type="InterPro" id="IPR027417">
    <property type="entry name" value="P-loop_NTPase"/>
</dbReference>
<organism evidence="10 11">
    <name type="scientific">[Roseibacterium] beibuensis</name>
    <dbReference type="NCBI Taxonomy" id="1193142"/>
    <lineage>
        <taxon>Bacteria</taxon>
        <taxon>Pseudomonadati</taxon>
        <taxon>Pseudomonadota</taxon>
        <taxon>Alphaproteobacteria</taxon>
        <taxon>Rhodobacterales</taxon>
        <taxon>Roseobacteraceae</taxon>
        <taxon>Roseicyclus</taxon>
    </lineage>
</organism>
<evidence type="ECO:0000256" key="7">
    <source>
        <dbReference type="ARBA" id="ARBA00023136"/>
    </source>
</evidence>
<dbReference type="SUPFAM" id="SSF52540">
    <property type="entry name" value="P-loop containing nucleoside triphosphate hydrolases"/>
    <property type="match status" value="1"/>
</dbReference>
<dbReference type="InterPro" id="IPR050086">
    <property type="entry name" value="MetN_ABC_transporter-like"/>
</dbReference>
<dbReference type="InterPro" id="IPR017871">
    <property type="entry name" value="ABC_transporter-like_CS"/>
</dbReference>
<evidence type="ECO:0000256" key="4">
    <source>
        <dbReference type="ARBA" id="ARBA00022741"/>
    </source>
</evidence>
<evidence type="ECO:0000256" key="6">
    <source>
        <dbReference type="ARBA" id="ARBA00022967"/>
    </source>
</evidence>
<sequence length="273" mass="30355">MLKLEGLSKTYKTGDPALSDVTLSVPKGQILGLIGPSGAGKSTLIRCINRLVEPTSGKVMLGDVNLVGLSKADLRRQRRRIGMIFQEYALVERLTVMENVLSGRLGYVPFWRSFMRKYPAADIQRAYQLLDRVGLLEKADNRADALSGGQRQRVGIARALAQDPELLLVDEPTASLDPKTSRQIMRLLTEICAERGLPAIVNIHDVPLAQQFMQRIVGLRAGRVVFDGTPDQLTESTLTTIYGEEDWHEMRRGDQEQQEAEAEARDRMAALAK</sequence>
<dbReference type="Gene3D" id="3.40.50.300">
    <property type="entry name" value="P-loop containing nucleotide triphosphate hydrolases"/>
    <property type="match status" value="1"/>
</dbReference>
<evidence type="ECO:0000313" key="10">
    <source>
        <dbReference type="EMBL" id="GAA5068166.1"/>
    </source>
</evidence>
<dbReference type="RefSeq" id="WP_259546481.1">
    <property type="nucleotide sequence ID" value="NZ_BAABHW010000001.1"/>
</dbReference>
<evidence type="ECO:0000256" key="8">
    <source>
        <dbReference type="SAM" id="MobiDB-lite"/>
    </source>
</evidence>
<dbReference type="Proteomes" id="UP001499910">
    <property type="component" value="Unassembled WGS sequence"/>
</dbReference>
<dbReference type="PROSITE" id="PS00211">
    <property type="entry name" value="ABC_TRANSPORTER_1"/>
    <property type="match status" value="1"/>
</dbReference>
<evidence type="ECO:0000256" key="2">
    <source>
        <dbReference type="ARBA" id="ARBA00022475"/>
    </source>
</evidence>
<evidence type="ECO:0000259" key="9">
    <source>
        <dbReference type="PROSITE" id="PS50893"/>
    </source>
</evidence>
<keyword evidence="6" id="KW-1278">Translocase</keyword>
<dbReference type="PANTHER" id="PTHR43166">
    <property type="entry name" value="AMINO ACID IMPORT ATP-BINDING PROTEIN"/>
    <property type="match status" value="1"/>
</dbReference>
<accession>A0ABP9L256</accession>
<evidence type="ECO:0000256" key="1">
    <source>
        <dbReference type="ARBA" id="ARBA00022448"/>
    </source>
</evidence>
<keyword evidence="5 10" id="KW-0067">ATP-binding</keyword>
<dbReference type="InterPro" id="IPR003439">
    <property type="entry name" value="ABC_transporter-like_ATP-bd"/>
</dbReference>
<evidence type="ECO:0000256" key="3">
    <source>
        <dbReference type="ARBA" id="ARBA00022519"/>
    </source>
</evidence>
<dbReference type="PROSITE" id="PS50893">
    <property type="entry name" value="ABC_TRANSPORTER_2"/>
    <property type="match status" value="1"/>
</dbReference>
<dbReference type="NCBIfam" id="TIGR02315">
    <property type="entry name" value="ABC_phnC"/>
    <property type="match status" value="1"/>
</dbReference>
<reference evidence="11" key="1">
    <citation type="journal article" date="2019" name="Int. J. Syst. Evol. Microbiol.">
        <title>The Global Catalogue of Microorganisms (GCM) 10K type strain sequencing project: providing services to taxonomists for standard genome sequencing and annotation.</title>
        <authorList>
            <consortium name="The Broad Institute Genomics Platform"/>
            <consortium name="The Broad Institute Genome Sequencing Center for Infectious Disease"/>
            <person name="Wu L."/>
            <person name="Ma J."/>
        </authorList>
    </citation>
    <scope>NUCLEOTIDE SEQUENCE [LARGE SCALE GENOMIC DNA]</scope>
    <source>
        <strain evidence="11">JCM 18015</strain>
    </source>
</reference>
<keyword evidence="11" id="KW-1185">Reference proteome</keyword>
<keyword evidence="7" id="KW-0472">Membrane</keyword>
<dbReference type="Pfam" id="PF00005">
    <property type="entry name" value="ABC_tran"/>
    <property type="match status" value="1"/>
</dbReference>
<feature type="compositionally biased region" description="Basic and acidic residues" evidence="8">
    <location>
        <begin position="262"/>
        <end position="273"/>
    </location>
</feature>
<dbReference type="PANTHER" id="PTHR43166:SF6">
    <property type="entry name" value="PHOSPHONATES IMPORT ATP-BINDING PROTEIN PHNC"/>
    <property type="match status" value="1"/>
</dbReference>
<dbReference type="InterPro" id="IPR012693">
    <property type="entry name" value="ABC_transpr_PhnC"/>
</dbReference>
<feature type="region of interest" description="Disordered" evidence="8">
    <location>
        <begin position="249"/>
        <end position="273"/>
    </location>
</feature>